<dbReference type="AlphaFoldDB" id="A0A7Y9RWY0"/>
<keyword evidence="4 9" id="KW-0808">Transferase</keyword>
<reference evidence="9 10" key="1">
    <citation type="submission" date="2020-07" db="EMBL/GenBank/DDBJ databases">
        <title>Sequencing the genomes of 1000 actinobacteria strains.</title>
        <authorList>
            <person name="Klenk H.-P."/>
        </authorList>
    </citation>
    <scope>NUCLEOTIDE SEQUENCE [LARGE SCALE GENOMIC DNA]</scope>
    <source>
        <strain evidence="9 10">DSM 24552</strain>
    </source>
</reference>
<dbReference type="InterPro" id="IPR004654">
    <property type="entry name" value="ROK_glcA"/>
</dbReference>
<dbReference type="SUPFAM" id="SSF53067">
    <property type="entry name" value="Actin-like ATPase domain"/>
    <property type="match status" value="1"/>
</dbReference>
<dbReference type="Gene3D" id="3.30.420.40">
    <property type="match status" value="2"/>
</dbReference>
<evidence type="ECO:0000256" key="7">
    <source>
        <dbReference type="ARBA" id="ARBA00022840"/>
    </source>
</evidence>
<organism evidence="9 10">
    <name type="scientific">Nocardioides perillae</name>
    <dbReference type="NCBI Taxonomy" id="1119534"/>
    <lineage>
        <taxon>Bacteria</taxon>
        <taxon>Bacillati</taxon>
        <taxon>Actinomycetota</taxon>
        <taxon>Actinomycetes</taxon>
        <taxon>Propionibacteriales</taxon>
        <taxon>Nocardioidaceae</taxon>
        <taxon>Nocardioides</taxon>
    </lineage>
</organism>
<gene>
    <name evidence="9" type="ORF">BJ989_002587</name>
</gene>
<evidence type="ECO:0000256" key="8">
    <source>
        <dbReference type="ARBA" id="ARBA00032386"/>
    </source>
</evidence>
<proteinExistence type="inferred from homology"/>
<name>A0A7Y9RWY0_9ACTN</name>
<comment type="similarity">
    <text evidence="1">Belongs to the ROK (NagC/XylR) family.</text>
</comment>
<dbReference type="Proteomes" id="UP000544110">
    <property type="component" value="Unassembled WGS sequence"/>
</dbReference>
<evidence type="ECO:0000256" key="2">
    <source>
        <dbReference type="ARBA" id="ARBA00012323"/>
    </source>
</evidence>
<dbReference type="PANTHER" id="PTHR18964:SF173">
    <property type="entry name" value="GLUCOKINASE"/>
    <property type="match status" value="1"/>
</dbReference>
<dbReference type="EC" id="2.7.1.2" evidence="2"/>
<evidence type="ECO:0000256" key="5">
    <source>
        <dbReference type="ARBA" id="ARBA00022741"/>
    </source>
</evidence>
<dbReference type="GO" id="GO:0006096">
    <property type="term" value="P:glycolytic process"/>
    <property type="evidence" value="ECO:0007669"/>
    <property type="project" value="InterPro"/>
</dbReference>
<evidence type="ECO:0000256" key="4">
    <source>
        <dbReference type="ARBA" id="ARBA00022679"/>
    </source>
</evidence>
<sequence>MTDLTCGVDVGGTKIAAGLVDEAGRISGASRVPTPAGDARALARAVAGLVRGLEADLAPGDRITGVGVGAAGFVDRTRSRVLFAPNIAWRDEDLRSVLEEEAGLPVVVENDANAAAWGEFVLGAGRDVDDLLLVTVGTGVGGGLVLDGELYRGAFGVAAEIGHLRVVPGGLPCGCGNLGCWEQYASGSALVRTAREAVATGDPGSSPLLERAGGAVEAITGPMVTAAAHDGDPLAVRLVTDLGRWLGEGIASLTAVLDPAVAVVGGGVSESGDLFLDAVRQGFREQLTGRLHRPELEIRPAELGNDAGLIGAADLARQRPRT</sequence>
<dbReference type="GO" id="GO:0005737">
    <property type="term" value="C:cytoplasm"/>
    <property type="evidence" value="ECO:0007669"/>
    <property type="project" value="InterPro"/>
</dbReference>
<keyword evidence="10" id="KW-1185">Reference proteome</keyword>
<protein>
    <recommendedName>
        <fullName evidence="3">Glucokinase</fullName>
        <ecNumber evidence="2">2.7.1.2</ecNumber>
    </recommendedName>
    <alternativeName>
        <fullName evidence="8">Glucose kinase</fullName>
    </alternativeName>
</protein>
<dbReference type="EMBL" id="JACCAC010000001">
    <property type="protein sequence ID" value="NYG56283.1"/>
    <property type="molecule type" value="Genomic_DNA"/>
</dbReference>
<dbReference type="GO" id="GO:0005524">
    <property type="term" value="F:ATP binding"/>
    <property type="evidence" value="ECO:0007669"/>
    <property type="project" value="UniProtKB-KW"/>
</dbReference>
<evidence type="ECO:0000256" key="1">
    <source>
        <dbReference type="ARBA" id="ARBA00006479"/>
    </source>
</evidence>
<dbReference type="RefSeq" id="WP_179518561.1">
    <property type="nucleotide sequence ID" value="NZ_JACCAC010000001.1"/>
</dbReference>
<keyword evidence="7" id="KW-0067">ATP-binding</keyword>
<dbReference type="PROSITE" id="PS01125">
    <property type="entry name" value="ROK"/>
    <property type="match status" value="1"/>
</dbReference>
<dbReference type="Pfam" id="PF00480">
    <property type="entry name" value="ROK"/>
    <property type="match status" value="1"/>
</dbReference>
<evidence type="ECO:0000313" key="9">
    <source>
        <dbReference type="EMBL" id="NYG56283.1"/>
    </source>
</evidence>
<dbReference type="PANTHER" id="PTHR18964">
    <property type="entry name" value="ROK (REPRESSOR, ORF, KINASE) FAMILY"/>
    <property type="match status" value="1"/>
</dbReference>
<keyword evidence="5" id="KW-0547">Nucleotide-binding</keyword>
<accession>A0A7Y9RWY0</accession>
<keyword evidence="6 9" id="KW-0418">Kinase</keyword>
<evidence type="ECO:0000256" key="6">
    <source>
        <dbReference type="ARBA" id="ARBA00022777"/>
    </source>
</evidence>
<dbReference type="InterPro" id="IPR000600">
    <property type="entry name" value="ROK"/>
</dbReference>
<dbReference type="InterPro" id="IPR049874">
    <property type="entry name" value="ROK_cs"/>
</dbReference>
<evidence type="ECO:0000256" key="3">
    <source>
        <dbReference type="ARBA" id="ARBA00014701"/>
    </source>
</evidence>
<dbReference type="NCBIfam" id="TIGR00744">
    <property type="entry name" value="ROK_glcA_fam"/>
    <property type="match status" value="1"/>
</dbReference>
<dbReference type="InterPro" id="IPR043129">
    <property type="entry name" value="ATPase_NBD"/>
</dbReference>
<comment type="caution">
    <text evidence="9">The sequence shown here is derived from an EMBL/GenBank/DDBJ whole genome shotgun (WGS) entry which is preliminary data.</text>
</comment>
<dbReference type="GO" id="GO:0004340">
    <property type="term" value="F:glucokinase activity"/>
    <property type="evidence" value="ECO:0007669"/>
    <property type="project" value="UniProtKB-EC"/>
</dbReference>
<evidence type="ECO:0000313" key="10">
    <source>
        <dbReference type="Proteomes" id="UP000544110"/>
    </source>
</evidence>